<feature type="chain" id="PRO_5043509951" evidence="2">
    <location>
        <begin position="23"/>
        <end position="609"/>
    </location>
</feature>
<name>A0AAW5SRA8_MYCNV</name>
<gene>
    <name evidence="5" type="ORF">H7I77_21140</name>
    <name evidence="4" type="ORF">RMCN_4160</name>
</gene>
<reference evidence="5" key="2">
    <citation type="submission" date="2020-07" db="EMBL/GenBank/DDBJ databases">
        <authorList>
            <person name="Pettersson B.M.F."/>
            <person name="Behra P.R.K."/>
            <person name="Ramesh M."/>
            <person name="Das S."/>
            <person name="Dasgupta S."/>
            <person name="Kirsebom L.A."/>
        </authorList>
    </citation>
    <scope>NUCLEOTIDE SEQUENCE</scope>
    <source>
        <strain evidence="5">DSM 44203</strain>
    </source>
</reference>
<feature type="domain" description="PE-PPE" evidence="3">
    <location>
        <begin position="97"/>
        <end position="333"/>
    </location>
</feature>
<dbReference type="InterPro" id="IPR029058">
    <property type="entry name" value="AB_hydrolase_fold"/>
</dbReference>
<dbReference type="SUPFAM" id="SSF53474">
    <property type="entry name" value="alpha/beta-Hydrolases"/>
    <property type="match status" value="1"/>
</dbReference>
<dbReference type="RefSeq" id="WP_067393204.1">
    <property type="nucleotide sequence ID" value="NZ_BCTA01000056.1"/>
</dbReference>
<evidence type="ECO:0000256" key="1">
    <source>
        <dbReference type="SAM" id="MobiDB-lite"/>
    </source>
</evidence>
<evidence type="ECO:0000256" key="2">
    <source>
        <dbReference type="SAM" id="SignalP"/>
    </source>
</evidence>
<dbReference type="AlphaFoldDB" id="A0AAW5SRA8"/>
<comment type="caution">
    <text evidence="5">The sequence shown here is derived from an EMBL/GenBank/DDBJ whole genome shotgun (WGS) entry which is preliminary data.</text>
</comment>
<evidence type="ECO:0000259" key="3">
    <source>
        <dbReference type="Pfam" id="PF08237"/>
    </source>
</evidence>
<keyword evidence="2" id="KW-0732">Signal</keyword>
<feature type="compositionally biased region" description="Basic and acidic residues" evidence="1">
    <location>
        <begin position="512"/>
        <end position="521"/>
    </location>
</feature>
<evidence type="ECO:0000313" key="7">
    <source>
        <dbReference type="Proteomes" id="UP001207528"/>
    </source>
</evidence>
<sequence>MRKCIRVVFLSLLGLLSAAVLSAATALLAAVSLAATTALIVPGTGTPNANDVTDYMPNYRDYYMKRTDCTVANNCQLDGIDYFASFWPIPLPGWCDPGRCEKFDVSVADGVKNLNEVLAAMERAGYDGDLVIAGYSQGSRVVTISKMQFASGQWKDLVDSADSIEFVYIGNPNRPNGGILSRFGILGHIPILDVTTGQPTPTNTPFETKDWAIRWEGIADFPQYLLNPLAILNSVMGFYYDHGTYLAINGKSDPGETPAGYTVAEWKELTTYPEKHPDLVQIQKLPNSDTTYYTVRPKVLPLVRPLHSIPLIGKPIADFWEPILEVLIEETGYNRNIPFGQYSPIGLIPFFNPITLVLRMIPAVFQGVVNFLGNFIPSLAPKPIEITPEPATTSLAPGSDEDDSLDNEVENLADAGENQGDNLRRFAARGDAEGTVLAVTGNGELALTAGAEDPAITDPAEGEIITDPNAGEVIEGEELPGAVLEPIPISDPEIVEEKMTDPADGNALVAVKDPEVKKDPEGQMAPQLKSNLPQNRIDANGRSVSLNASPNQSGETPKDAGNGAVQKITAPSPEPSEGLTTKPEPTGAIKDAQDADDADVSQDSEPAAA</sequence>
<feature type="compositionally biased region" description="Polar residues" evidence="1">
    <location>
        <begin position="542"/>
        <end position="555"/>
    </location>
</feature>
<accession>A0AAW5SRA8</accession>
<feature type="region of interest" description="Disordered" evidence="1">
    <location>
        <begin position="500"/>
        <end position="609"/>
    </location>
</feature>
<dbReference type="EMBL" id="JACKTI010000057">
    <property type="protein sequence ID" value="MCV7025824.1"/>
    <property type="molecule type" value="Genomic_DNA"/>
</dbReference>
<feature type="signal peptide" evidence="2">
    <location>
        <begin position="1"/>
        <end position="22"/>
    </location>
</feature>
<evidence type="ECO:0000313" key="4">
    <source>
        <dbReference type="EMBL" id="GAT11027.1"/>
    </source>
</evidence>
<dbReference type="InterPro" id="IPR013228">
    <property type="entry name" value="PE-PPE_C"/>
</dbReference>
<organism evidence="5 7">
    <name type="scientific">Mycolicibacterium novocastrense</name>
    <name type="common">Mycobacterium novocastrense</name>
    <dbReference type="NCBI Taxonomy" id="59813"/>
    <lineage>
        <taxon>Bacteria</taxon>
        <taxon>Bacillati</taxon>
        <taxon>Actinomycetota</taxon>
        <taxon>Actinomycetes</taxon>
        <taxon>Mycobacteriales</taxon>
        <taxon>Mycobacteriaceae</taxon>
        <taxon>Mycolicibacterium</taxon>
    </lineage>
</organism>
<evidence type="ECO:0000313" key="5">
    <source>
        <dbReference type="EMBL" id="MCV7025824.1"/>
    </source>
</evidence>
<keyword evidence="6" id="KW-1185">Reference proteome</keyword>
<dbReference type="Proteomes" id="UP000069773">
    <property type="component" value="Unassembled WGS sequence"/>
</dbReference>
<protein>
    <submittedName>
        <fullName evidence="5">PE-PPE domain-containing protein</fullName>
    </submittedName>
</protein>
<reference evidence="4 6" key="1">
    <citation type="journal article" date="2016" name="Genome Announc.">
        <title>Draft Genome Sequences of Five Rapidly Growing Mycobacterium Species, M. thermoresistibile, M. fortuitum subsp. acetamidolyticum, M. canariasense, M. brisbanense, and M. novocastrense.</title>
        <authorList>
            <person name="Katahira K."/>
            <person name="Ogura Y."/>
            <person name="Gotoh Y."/>
            <person name="Hayashi T."/>
        </authorList>
    </citation>
    <scope>NUCLEOTIDE SEQUENCE [LARGE SCALE GENOMIC DNA]</scope>
    <source>
        <strain evidence="4 6">JCM18114</strain>
    </source>
</reference>
<reference evidence="5" key="3">
    <citation type="journal article" date="2022" name="BMC Genomics">
        <title>Comparative genome analysis of mycobacteria focusing on tRNA and non-coding RNA.</title>
        <authorList>
            <person name="Behra P.R.K."/>
            <person name="Pettersson B.M.F."/>
            <person name="Ramesh M."/>
            <person name="Das S."/>
            <person name="Dasgupta S."/>
            <person name="Kirsebom L.A."/>
        </authorList>
    </citation>
    <scope>NUCLEOTIDE SEQUENCE</scope>
    <source>
        <strain evidence="5">DSM 44203</strain>
    </source>
</reference>
<proteinExistence type="predicted"/>
<dbReference type="EMBL" id="BCTA01000056">
    <property type="protein sequence ID" value="GAT11027.1"/>
    <property type="molecule type" value="Genomic_DNA"/>
</dbReference>
<evidence type="ECO:0000313" key="6">
    <source>
        <dbReference type="Proteomes" id="UP000069773"/>
    </source>
</evidence>
<dbReference type="Proteomes" id="UP001207528">
    <property type="component" value="Unassembled WGS sequence"/>
</dbReference>
<dbReference type="Gene3D" id="3.40.50.1820">
    <property type="entry name" value="alpha/beta hydrolase"/>
    <property type="match status" value="1"/>
</dbReference>
<dbReference type="Pfam" id="PF08237">
    <property type="entry name" value="PE-PPE"/>
    <property type="match status" value="1"/>
</dbReference>